<protein>
    <submittedName>
        <fullName evidence="2">Uncharacterized protein</fullName>
    </submittedName>
</protein>
<reference evidence="2" key="1">
    <citation type="submission" date="2020-10" db="EMBL/GenBank/DDBJ databases">
        <title>Microbiome of the Black Sea water column analyzed by genome centric metagenomics.</title>
        <authorList>
            <person name="Cabello-Yeves P.J."/>
            <person name="Callieri C."/>
            <person name="Picazo A."/>
            <person name="Mehrshad M."/>
            <person name="Haro-Moreno J.M."/>
            <person name="Roda-Garcia J."/>
            <person name="Dzembekova N."/>
            <person name="Slabakova V."/>
            <person name="Slabakova N."/>
            <person name="Moncheva S."/>
            <person name="Rodriguez-Valera F."/>
        </authorList>
    </citation>
    <scope>NUCLEOTIDE SEQUENCE</scope>
    <source>
        <strain evidence="2">BS307-5m-G49</strain>
    </source>
</reference>
<comment type="caution">
    <text evidence="2">The sequence shown here is derived from an EMBL/GenBank/DDBJ whole genome shotgun (WGS) entry which is preliminary data.</text>
</comment>
<organism evidence="2 3">
    <name type="scientific">SAR86 cluster bacterium</name>
    <dbReference type="NCBI Taxonomy" id="2030880"/>
    <lineage>
        <taxon>Bacteria</taxon>
        <taxon>Pseudomonadati</taxon>
        <taxon>Pseudomonadota</taxon>
        <taxon>Gammaproteobacteria</taxon>
        <taxon>SAR86 cluster</taxon>
    </lineage>
</organism>
<keyword evidence="1" id="KW-1133">Transmembrane helix</keyword>
<proteinExistence type="predicted"/>
<feature type="transmembrane region" description="Helical" evidence="1">
    <location>
        <begin position="99"/>
        <end position="118"/>
    </location>
</feature>
<keyword evidence="1" id="KW-0472">Membrane</keyword>
<gene>
    <name evidence="2" type="ORF">ISQ63_01260</name>
</gene>
<sequence length="123" mass="12982">MNGLFFIGNVVLLWMMFRGVTNANLYGANTFGKVMHSVISICVVAFNANTYGNVTSAVNNWAYAASQSSEELTGGMQQFVDNMGATGYSSGSLIPSDPLGIVFFAAILIGLIGGMWTAPGPKE</sequence>
<evidence type="ECO:0000256" key="1">
    <source>
        <dbReference type="SAM" id="Phobius"/>
    </source>
</evidence>
<evidence type="ECO:0000313" key="3">
    <source>
        <dbReference type="Proteomes" id="UP000744438"/>
    </source>
</evidence>
<accession>A0A937I3R5</accession>
<evidence type="ECO:0000313" key="2">
    <source>
        <dbReference type="EMBL" id="MBL6811493.1"/>
    </source>
</evidence>
<dbReference type="Proteomes" id="UP000744438">
    <property type="component" value="Unassembled WGS sequence"/>
</dbReference>
<dbReference type="EMBL" id="JADHQC010000003">
    <property type="protein sequence ID" value="MBL6811493.1"/>
    <property type="molecule type" value="Genomic_DNA"/>
</dbReference>
<name>A0A937I3R5_9GAMM</name>
<keyword evidence="1" id="KW-0812">Transmembrane</keyword>
<dbReference type="AlphaFoldDB" id="A0A937I3R5"/>